<evidence type="ECO:0000259" key="15">
    <source>
        <dbReference type="PROSITE" id="PS50157"/>
    </source>
</evidence>
<dbReference type="FunFam" id="3.30.160.60:FF:002343">
    <property type="entry name" value="Zinc finger protein 33A"/>
    <property type="match status" value="2"/>
</dbReference>
<feature type="domain" description="C2H2-type" evidence="15">
    <location>
        <begin position="197"/>
        <end position="224"/>
    </location>
</feature>
<dbReference type="InterPro" id="IPR001478">
    <property type="entry name" value="PDZ"/>
</dbReference>
<keyword evidence="3 12" id="KW-0479">Metal-binding</keyword>
<accession>A0A9P0XFV0</accession>
<dbReference type="GO" id="GO:0000981">
    <property type="term" value="F:DNA-binding transcription factor activity, RNA polymerase II-specific"/>
    <property type="evidence" value="ECO:0007669"/>
    <property type="project" value="TreeGrafter"/>
</dbReference>
<feature type="domain" description="C2H2-type" evidence="15">
    <location>
        <begin position="280"/>
        <end position="308"/>
    </location>
</feature>
<evidence type="ECO:0000256" key="2">
    <source>
        <dbReference type="ARBA" id="ARBA00006991"/>
    </source>
</evidence>
<evidence type="ECO:0000256" key="8">
    <source>
        <dbReference type="ARBA" id="ARBA00023125"/>
    </source>
</evidence>
<evidence type="ECO:0000259" key="14">
    <source>
        <dbReference type="PROSITE" id="PS50106"/>
    </source>
</evidence>
<keyword evidence="7" id="KW-0805">Transcription regulation</keyword>
<organism evidence="17 18">
    <name type="scientific">Pieris brassicae</name>
    <name type="common">White butterfly</name>
    <name type="synonym">Large white butterfly</name>
    <dbReference type="NCBI Taxonomy" id="7116"/>
    <lineage>
        <taxon>Eukaryota</taxon>
        <taxon>Metazoa</taxon>
        <taxon>Ecdysozoa</taxon>
        <taxon>Arthropoda</taxon>
        <taxon>Hexapoda</taxon>
        <taxon>Insecta</taxon>
        <taxon>Pterygota</taxon>
        <taxon>Neoptera</taxon>
        <taxon>Endopterygota</taxon>
        <taxon>Lepidoptera</taxon>
        <taxon>Glossata</taxon>
        <taxon>Ditrysia</taxon>
        <taxon>Papilionoidea</taxon>
        <taxon>Pieridae</taxon>
        <taxon>Pierinae</taxon>
        <taxon>Pieris</taxon>
    </lineage>
</organism>
<feature type="binding site" evidence="12">
    <location>
        <position position="48"/>
    </location>
    <ligand>
        <name>Zn(2+)</name>
        <dbReference type="ChEBI" id="CHEBI:29105"/>
    </ligand>
</feature>
<evidence type="ECO:0000256" key="1">
    <source>
        <dbReference type="ARBA" id="ARBA00004123"/>
    </source>
</evidence>
<dbReference type="SUPFAM" id="SSF50156">
    <property type="entry name" value="PDZ domain-like"/>
    <property type="match status" value="1"/>
</dbReference>
<evidence type="ECO:0000256" key="6">
    <source>
        <dbReference type="ARBA" id="ARBA00022833"/>
    </source>
</evidence>
<feature type="domain" description="C2H2-type" evidence="15">
    <location>
        <begin position="399"/>
        <end position="427"/>
    </location>
</feature>
<dbReference type="FunFam" id="3.30.160.60:FF:000382">
    <property type="entry name" value="zinc finger protein 35 isoform X4"/>
    <property type="match status" value="1"/>
</dbReference>
<dbReference type="CDD" id="cd00136">
    <property type="entry name" value="PDZ_canonical"/>
    <property type="match status" value="1"/>
</dbReference>
<keyword evidence="4" id="KW-0677">Repeat</keyword>
<dbReference type="EMBL" id="CALOZG010000029">
    <property type="protein sequence ID" value="CAH4033280.1"/>
    <property type="molecule type" value="Genomic_DNA"/>
</dbReference>
<evidence type="ECO:0000256" key="10">
    <source>
        <dbReference type="ARBA" id="ARBA00023242"/>
    </source>
</evidence>
<dbReference type="PROSITE" id="PS51915">
    <property type="entry name" value="ZAD"/>
    <property type="match status" value="1"/>
</dbReference>
<feature type="domain" description="C2H2-type" evidence="15">
    <location>
        <begin position="446"/>
        <end position="473"/>
    </location>
</feature>
<dbReference type="SMART" id="SM00228">
    <property type="entry name" value="PDZ"/>
    <property type="match status" value="1"/>
</dbReference>
<feature type="domain" description="C2H2-type" evidence="15">
    <location>
        <begin position="372"/>
        <end position="399"/>
    </location>
</feature>
<feature type="region of interest" description="Disordered" evidence="13">
    <location>
        <begin position="764"/>
        <end position="783"/>
    </location>
</feature>
<dbReference type="InterPro" id="IPR012934">
    <property type="entry name" value="Znf_AD"/>
</dbReference>
<dbReference type="Pfam" id="PF07776">
    <property type="entry name" value="zf-AD"/>
    <property type="match status" value="1"/>
</dbReference>
<dbReference type="SMART" id="SM00868">
    <property type="entry name" value="zf-AD"/>
    <property type="match status" value="1"/>
</dbReference>
<dbReference type="SUPFAM" id="SSF57667">
    <property type="entry name" value="beta-beta-alpha zinc fingers"/>
    <property type="match status" value="5"/>
</dbReference>
<gene>
    <name evidence="17" type="ORF">PIBRA_LOCUS9582</name>
</gene>
<keyword evidence="9" id="KW-0804">Transcription</keyword>
<name>A0A9P0XFV0_PIEBR</name>
<keyword evidence="18" id="KW-1185">Reference proteome</keyword>
<feature type="domain" description="PDZ" evidence="14">
    <location>
        <begin position="574"/>
        <end position="645"/>
    </location>
</feature>
<feature type="binding site" evidence="12">
    <location>
        <position position="51"/>
    </location>
    <ligand>
        <name>Zn(2+)</name>
        <dbReference type="ChEBI" id="CHEBI:29105"/>
    </ligand>
</feature>
<evidence type="ECO:0000256" key="12">
    <source>
        <dbReference type="PROSITE-ProRule" id="PRU01263"/>
    </source>
</evidence>
<evidence type="ECO:0000256" key="3">
    <source>
        <dbReference type="ARBA" id="ARBA00022723"/>
    </source>
</evidence>
<evidence type="ECO:0000313" key="18">
    <source>
        <dbReference type="Proteomes" id="UP001152562"/>
    </source>
</evidence>
<dbReference type="PANTHER" id="PTHR24409:SF432">
    <property type="entry name" value="ZINC FINGER AND BTB DOMAIN-CONTAINING PROTEIN 17"/>
    <property type="match status" value="1"/>
</dbReference>
<reference evidence="17" key="1">
    <citation type="submission" date="2022-05" db="EMBL/GenBank/DDBJ databases">
        <authorList>
            <person name="Okamura Y."/>
        </authorList>
    </citation>
    <scope>NUCLEOTIDE SEQUENCE</scope>
</reference>
<comment type="caution">
    <text evidence="17">The sequence shown here is derived from an EMBL/GenBank/DDBJ whole genome shotgun (WGS) entry which is preliminary data.</text>
</comment>
<dbReference type="PROSITE" id="PS50157">
    <property type="entry name" value="ZINC_FINGER_C2H2_2"/>
    <property type="match status" value="9"/>
</dbReference>
<dbReference type="GO" id="GO:0008270">
    <property type="term" value="F:zinc ion binding"/>
    <property type="evidence" value="ECO:0007669"/>
    <property type="project" value="UniProtKB-UniRule"/>
</dbReference>
<feature type="binding site" evidence="12">
    <location>
        <position position="10"/>
    </location>
    <ligand>
        <name>Zn(2+)</name>
        <dbReference type="ChEBI" id="CHEBI:29105"/>
    </ligand>
</feature>
<dbReference type="Pfam" id="PF00096">
    <property type="entry name" value="zf-C2H2"/>
    <property type="match status" value="6"/>
</dbReference>
<dbReference type="Gene3D" id="3.30.160.60">
    <property type="entry name" value="Classic Zinc Finger"/>
    <property type="match status" value="8"/>
</dbReference>
<feature type="domain" description="ZAD" evidence="16">
    <location>
        <begin position="5"/>
        <end position="75"/>
    </location>
</feature>
<comment type="subcellular location">
    <subcellularLocation>
        <location evidence="1">Nucleus</location>
    </subcellularLocation>
</comment>
<feature type="domain" description="C2H2-type" evidence="15">
    <location>
        <begin position="530"/>
        <end position="560"/>
    </location>
</feature>
<dbReference type="Proteomes" id="UP001152562">
    <property type="component" value="Unassembled WGS sequence"/>
</dbReference>
<feature type="binding site" evidence="12">
    <location>
        <position position="7"/>
    </location>
    <ligand>
        <name>Zn(2+)</name>
        <dbReference type="ChEBI" id="CHEBI:29105"/>
    </ligand>
</feature>
<dbReference type="SUPFAM" id="SSF57716">
    <property type="entry name" value="Glucocorticoid receptor-like (DNA-binding domain)"/>
    <property type="match status" value="1"/>
</dbReference>
<feature type="domain" description="C2H2-type" evidence="15">
    <location>
        <begin position="307"/>
        <end position="335"/>
    </location>
</feature>
<comment type="similarity">
    <text evidence="2">Belongs to the krueppel C2H2-type zinc-finger protein family.</text>
</comment>
<dbReference type="GO" id="GO:0005634">
    <property type="term" value="C:nucleus"/>
    <property type="evidence" value="ECO:0007669"/>
    <property type="project" value="UniProtKB-SubCell"/>
</dbReference>
<dbReference type="SMART" id="SM00355">
    <property type="entry name" value="ZnF_C2H2"/>
    <property type="match status" value="12"/>
</dbReference>
<protein>
    <submittedName>
        <fullName evidence="17">Uncharacterized protein</fullName>
    </submittedName>
</protein>
<dbReference type="InterPro" id="IPR036034">
    <property type="entry name" value="PDZ_sf"/>
</dbReference>
<dbReference type="PROSITE" id="PS00028">
    <property type="entry name" value="ZINC_FINGER_C2H2_1"/>
    <property type="match status" value="8"/>
</dbReference>
<feature type="domain" description="C2H2-type" evidence="15">
    <location>
        <begin position="474"/>
        <end position="501"/>
    </location>
</feature>
<feature type="compositionally biased region" description="Polar residues" evidence="13">
    <location>
        <begin position="764"/>
        <end position="779"/>
    </location>
</feature>
<keyword evidence="6 12" id="KW-0862">Zinc</keyword>
<proteinExistence type="inferred from homology"/>
<keyword evidence="8" id="KW-0238">DNA-binding</keyword>
<dbReference type="InterPro" id="IPR036236">
    <property type="entry name" value="Znf_C2H2_sf"/>
</dbReference>
<evidence type="ECO:0000313" key="17">
    <source>
        <dbReference type="EMBL" id="CAH4033280.1"/>
    </source>
</evidence>
<evidence type="ECO:0000259" key="16">
    <source>
        <dbReference type="PROSITE" id="PS51915"/>
    </source>
</evidence>
<keyword evidence="5 11" id="KW-0863">Zinc-finger</keyword>
<evidence type="ECO:0000256" key="13">
    <source>
        <dbReference type="SAM" id="MobiDB-lite"/>
    </source>
</evidence>
<dbReference type="AlphaFoldDB" id="A0A9P0XFV0"/>
<evidence type="ECO:0000256" key="5">
    <source>
        <dbReference type="ARBA" id="ARBA00022771"/>
    </source>
</evidence>
<evidence type="ECO:0000256" key="11">
    <source>
        <dbReference type="PROSITE-ProRule" id="PRU00042"/>
    </source>
</evidence>
<evidence type="ECO:0000256" key="9">
    <source>
        <dbReference type="ARBA" id="ARBA00023163"/>
    </source>
</evidence>
<sequence>MSGLLVCRMCLASEDVKLCSLSKYKLVEAYEFVTGNQILDDMLPSYICMYCSALLRKLLSFKEMCLQSQELLKYFCNDLKDGKLQLTELKKLLASTVNQYTTIYTDHIINIEYTEPVIKEEVELKEEFEPKRKKKRKSPKVKELPFLKLEDDDFHDDFEEKNDCDDFNVEMVILTKQEQIAEIEARKVSVNYVNSLYQCDKCYKGFITEATYKNHMVRHDTSRGEHICDVCLCVWGEAKSLRSHMVTAHERKYICKLCNYVSRSTNRAREHSQWHNGRTFDCKTCGQSFSKSTSYLTHSRLQHPTNNSCDICGESFLGEYGLNLHKRKAHADSDEVINYNESCESCGVEFASKEAVKRHLEHSTNGECANLCSCVKCGESFETEELLDKHMKEHPEEGNTCLECNKKFANERSFSIHVERVHLGIKMKQTPKRVTRERRLCAARSCVCEICGKSCTNNTSLVAHQRIHSGEKPFHCSECPKKFSVYQRLQIHLRTHTGECPYPCTQCPKAFKHKAALNRHFRVHSGVKPYACSYCGKAFSQSNSMKMHVFLIRIRRMERNCCEHQDIAGIRLIVLNLPEDEGEGLGFRLTRTLWDPYPWVHDVTLGSRADGAGLKAGDCLLQADGKDLLGLPVGQVAGIIRGNGDSHGVSLLVWNCGVNPKDDPELLWSVGGGSRGEKSRRALSGVVKALSCCVCAATASSALNCARSHLYCEGCWSRLEKCALCREPLPAKESPYAKNLVAEQVFEAIAVEYEIKEPINKNKTLSAYNSPNRSPQASPSPLRKGQYQLSMMNRKYNAKYSSDPNLRRAINDGNSKTPLVESTSSCRCQNHNVGTRVTHKWRETQGCHNEVENVPIIKIEDGCDSKCNFLQHKLVTRLRQACSMADLQNFAIQSCQLSKSMNNINGNEKSHSNEQHSSSMDNLKANNNHGDTPVYLLSPPPIYLLSCDH</sequence>
<dbReference type="InterPro" id="IPR013087">
    <property type="entry name" value="Znf_C2H2_type"/>
</dbReference>
<dbReference type="GO" id="GO:0000977">
    <property type="term" value="F:RNA polymerase II transcription regulatory region sequence-specific DNA binding"/>
    <property type="evidence" value="ECO:0007669"/>
    <property type="project" value="TreeGrafter"/>
</dbReference>
<keyword evidence="10" id="KW-0539">Nucleus</keyword>
<dbReference type="PROSITE" id="PS50106">
    <property type="entry name" value="PDZ"/>
    <property type="match status" value="1"/>
</dbReference>
<dbReference type="PANTHER" id="PTHR24409">
    <property type="entry name" value="ZINC FINGER PROTEIN 142"/>
    <property type="match status" value="1"/>
</dbReference>
<feature type="domain" description="C2H2-type" evidence="15">
    <location>
        <begin position="502"/>
        <end position="529"/>
    </location>
</feature>
<dbReference type="Gene3D" id="2.30.42.10">
    <property type="match status" value="1"/>
</dbReference>
<evidence type="ECO:0000256" key="7">
    <source>
        <dbReference type="ARBA" id="ARBA00023015"/>
    </source>
</evidence>
<evidence type="ECO:0000256" key="4">
    <source>
        <dbReference type="ARBA" id="ARBA00022737"/>
    </source>
</evidence>